<dbReference type="EMBL" id="CP002546">
    <property type="protein sequence ID" value="ADY61124.1"/>
    <property type="molecule type" value="Genomic_DNA"/>
</dbReference>
<gene>
    <name evidence="2" type="ordered locus">Plabr_3527</name>
</gene>
<dbReference type="HOGENOM" id="CLU_515513_0_0_0"/>
<dbReference type="OrthoDB" id="255440at2"/>
<keyword evidence="3" id="KW-1185">Reference proteome</keyword>
<dbReference type="eggNOG" id="ENOG502Z9TR">
    <property type="taxonomic scope" value="Bacteria"/>
</dbReference>
<dbReference type="STRING" id="756272.Plabr_3527"/>
<sequence length="548" mass="62701">MDRTHYQVPRGDRQFLFEPALAETADAVARNRADFNQEEACDVWGKSLAKRRTAARTECLNRAVCYTAQLDGASCAPRDASRPLIVTGHQPELFHPGVWAKNILVDELARRCNGFSLNLIVDSDIVKGRSLTLPTRKNGSLQRQRVVVDEWPLGTPWQEVTVRNSELFESFGNRVEQLLPELEDAAVIGQAWQVVVETAERTGDVVSALTLGRRFVETQLGIENVEVPVSHVAQTSSFREFAAGLLLDAPRLLDCYNASLAQYRDVYQLKTASHPMPDLEQEAGWIEVPLWGWQAGDWRRHPLYCRRDGTVLTLSDRDSLSWTAEIDSQRPLESLSTTLADWMAAGGRIRPRALMTTLYMRLFVSDWFVHGIGGAKYDEITDEIIRRFFSLEPPKFQVATGTRWLPLARQPETTGQSVDEVQQELRYAEENPETALSQERCELAEVRKLLEEKAKLIHDWENRPQEGLSRSERRARRPENRRRHRRLAEIRESLRQIADEELQLLREKLRNAERAAARMAIASNREYAFLCYPTSTLRDFAETIRHRG</sequence>
<dbReference type="RefSeq" id="WP_013629843.1">
    <property type="nucleotide sequence ID" value="NC_015174.1"/>
</dbReference>
<evidence type="ECO:0000313" key="2">
    <source>
        <dbReference type="EMBL" id="ADY61124.1"/>
    </source>
</evidence>
<dbReference type="Proteomes" id="UP000006860">
    <property type="component" value="Chromosome"/>
</dbReference>
<protein>
    <submittedName>
        <fullName evidence="2">Uncharacterized protein</fullName>
    </submittedName>
</protein>
<feature type="coiled-coil region" evidence="1">
    <location>
        <begin position="495"/>
        <end position="522"/>
    </location>
</feature>
<evidence type="ECO:0000313" key="3">
    <source>
        <dbReference type="Proteomes" id="UP000006860"/>
    </source>
</evidence>
<name>F0SP21_RUBBR</name>
<dbReference type="AlphaFoldDB" id="F0SP21"/>
<evidence type="ECO:0000256" key="1">
    <source>
        <dbReference type="SAM" id="Coils"/>
    </source>
</evidence>
<dbReference type="KEGG" id="pbs:Plabr_3527"/>
<reference evidence="3" key="1">
    <citation type="submission" date="2011-02" db="EMBL/GenBank/DDBJ databases">
        <title>The complete genome of Planctomyces brasiliensis DSM 5305.</title>
        <authorList>
            <person name="Lucas S."/>
            <person name="Copeland A."/>
            <person name="Lapidus A."/>
            <person name="Bruce D."/>
            <person name="Goodwin L."/>
            <person name="Pitluck S."/>
            <person name="Kyrpides N."/>
            <person name="Mavromatis K."/>
            <person name="Pagani I."/>
            <person name="Ivanova N."/>
            <person name="Ovchinnikova G."/>
            <person name="Lu M."/>
            <person name="Detter J.C."/>
            <person name="Han C."/>
            <person name="Land M."/>
            <person name="Hauser L."/>
            <person name="Markowitz V."/>
            <person name="Cheng J.-F."/>
            <person name="Hugenholtz P."/>
            <person name="Woyke T."/>
            <person name="Wu D."/>
            <person name="Tindall B."/>
            <person name="Pomrenke H.G."/>
            <person name="Brambilla E."/>
            <person name="Klenk H.-P."/>
            <person name="Eisen J.A."/>
        </authorList>
    </citation>
    <scope>NUCLEOTIDE SEQUENCE [LARGE SCALE GENOMIC DNA]</scope>
    <source>
        <strain evidence="3">ATCC 49424 / DSM 5305 / JCM 21570 / NBRC 103401 / IFAM 1448</strain>
    </source>
</reference>
<accession>F0SP21</accession>
<keyword evidence="1" id="KW-0175">Coiled coil</keyword>
<organism evidence="2 3">
    <name type="scientific">Rubinisphaera brasiliensis (strain ATCC 49424 / DSM 5305 / JCM 21570 / IAM 15109 / NBRC 103401 / IFAM 1448)</name>
    <name type="common">Planctomyces brasiliensis</name>
    <dbReference type="NCBI Taxonomy" id="756272"/>
    <lineage>
        <taxon>Bacteria</taxon>
        <taxon>Pseudomonadati</taxon>
        <taxon>Planctomycetota</taxon>
        <taxon>Planctomycetia</taxon>
        <taxon>Planctomycetales</taxon>
        <taxon>Planctomycetaceae</taxon>
        <taxon>Rubinisphaera</taxon>
    </lineage>
</organism>
<proteinExistence type="predicted"/>